<comment type="similarity">
    <text evidence="2 7">Belongs to the TFIIF alpha subunit family.</text>
</comment>
<keyword evidence="10" id="KW-1185">Reference proteome</keyword>
<dbReference type="GO" id="GO:0016251">
    <property type="term" value="F:RNA polymerase II general transcription initiation factor activity"/>
    <property type="evidence" value="ECO:0007669"/>
    <property type="project" value="TreeGrafter"/>
</dbReference>
<evidence type="ECO:0000256" key="8">
    <source>
        <dbReference type="SAM" id="MobiDB-lite"/>
    </source>
</evidence>
<dbReference type="OrthoDB" id="76676at2759"/>
<evidence type="ECO:0000256" key="3">
    <source>
        <dbReference type="ARBA" id="ARBA00023015"/>
    </source>
</evidence>
<feature type="compositionally biased region" description="Polar residues" evidence="8">
    <location>
        <begin position="54"/>
        <end position="64"/>
    </location>
</feature>
<evidence type="ECO:0000313" key="9">
    <source>
        <dbReference type="EMBL" id="KAG9251833.1"/>
    </source>
</evidence>
<evidence type="ECO:0000256" key="5">
    <source>
        <dbReference type="ARBA" id="ARBA00023163"/>
    </source>
</evidence>
<evidence type="ECO:0000256" key="6">
    <source>
        <dbReference type="ARBA" id="ARBA00023242"/>
    </source>
</evidence>
<dbReference type="SUPFAM" id="SSF50916">
    <property type="entry name" value="Rap30/74 interaction domains"/>
    <property type="match status" value="1"/>
</dbReference>
<dbReference type="GO" id="GO:0032968">
    <property type="term" value="P:positive regulation of transcription elongation by RNA polymerase II"/>
    <property type="evidence" value="ECO:0007669"/>
    <property type="project" value="InterPro"/>
</dbReference>
<evidence type="ECO:0000256" key="4">
    <source>
        <dbReference type="ARBA" id="ARBA00023125"/>
    </source>
</evidence>
<feature type="compositionally biased region" description="Basic and acidic residues" evidence="8">
    <location>
        <begin position="141"/>
        <end position="150"/>
    </location>
</feature>
<accession>A0A9P8CLW2</accession>
<keyword evidence="4 7" id="KW-0238">DNA-binding</keyword>
<evidence type="ECO:0000256" key="7">
    <source>
        <dbReference type="RuleBase" id="RU366044"/>
    </source>
</evidence>
<keyword evidence="6 7" id="KW-0539">Nucleus</keyword>
<dbReference type="Pfam" id="PF05793">
    <property type="entry name" value="TFIIF_alpha"/>
    <property type="match status" value="1"/>
</dbReference>
<feature type="compositionally biased region" description="Polar residues" evidence="8">
    <location>
        <begin position="515"/>
        <end position="524"/>
    </location>
</feature>
<protein>
    <recommendedName>
        <fullName evidence="7">Transcription initiation factor IIF subunit alpha</fullName>
    </recommendedName>
</protein>
<dbReference type="AlphaFoldDB" id="A0A9P8CLW2"/>
<dbReference type="GO" id="GO:0006367">
    <property type="term" value="P:transcription initiation at RNA polymerase II promoter"/>
    <property type="evidence" value="ECO:0007669"/>
    <property type="project" value="InterPro"/>
</dbReference>
<feature type="compositionally biased region" description="Pro residues" evidence="8">
    <location>
        <begin position="1"/>
        <end position="12"/>
    </location>
</feature>
<feature type="compositionally biased region" description="Acidic residues" evidence="8">
    <location>
        <begin position="340"/>
        <end position="356"/>
    </location>
</feature>
<dbReference type="GeneID" id="70294831"/>
<evidence type="ECO:0000313" key="10">
    <source>
        <dbReference type="Proteomes" id="UP000887229"/>
    </source>
</evidence>
<comment type="function">
    <text evidence="7">TFIIF is a general transcription initiation factor that binds to RNA polymerase II and helps to recruit it to the initiation complex in collaboration with TFIIB. It promotes transcription elongation.</text>
</comment>
<keyword evidence="3 7" id="KW-0805">Transcription regulation</keyword>
<feature type="region of interest" description="Disordered" evidence="8">
    <location>
        <begin position="325"/>
        <end position="376"/>
    </location>
</feature>
<dbReference type="PANTHER" id="PTHR13011:SF0">
    <property type="entry name" value="GENERAL TRANSCRIPTION FACTOR IIF SUBUNIT 1"/>
    <property type="match status" value="1"/>
</dbReference>
<reference evidence="9" key="1">
    <citation type="journal article" date="2021" name="IMA Fungus">
        <title>Genomic characterization of three marine fungi, including Emericellopsis atlantica sp. nov. with signatures of a generalist lifestyle and marine biomass degradation.</title>
        <authorList>
            <person name="Hagestad O.C."/>
            <person name="Hou L."/>
            <person name="Andersen J.H."/>
            <person name="Hansen E.H."/>
            <person name="Altermark B."/>
            <person name="Li C."/>
            <person name="Kuhnert E."/>
            <person name="Cox R.J."/>
            <person name="Crous P.W."/>
            <person name="Spatafora J.W."/>
            <person name="Lail K."/>
            <person name="Amirebrahimi M."/>
            <person name="Lipzen A."/>
            <person name="Pangilinan J."/>
            <person name="Andreopoulos W."/>
            <person name="Hayes R.D."/>
            <person name="Ng V."/>
            <person name="Grigoriev I.V."/>
            <person name="Jackson S.A."/>
            <person name="Sutton T.D.S."/>
            <person name="Dobson A.D.W."/>
            <person name="Rama T."/>
        </authorList>
    </citation>
    <scope>NUCLEOTIDE SEQUENCE</scope>
    <source>
        <strain evidence="9">TS7</strain>
    </source>
</reference>
<evidence type="ECO:0000256" key="2">
    <source>
        <dbReference type="ARBA" id="ARBA00005249"/>
    </source>
</evidence>
<dbReference type="RefSeq" id="XP_046115757.1">
    <property type="nucleotide sequence ID" value="XM_046263928.1"/>
</dbReference>
<dbReference type="GO" id="GO:0003677">
    <property type="term" value="F:DNA binding"/>
    <property type="evidence" value="ECO:0007669"/>
    <property type="project" value="UniProtKB-KW"/>
</dbReference>
<dbReference type="Proteomes" id="UP000887229">
    <property type="component" value="Unassembled WGS sequence"/>
</dbReference>
<proteinExistence type="inferred from homology"/>
<evidence type="ECO:0000256" key="1">
    <source>
        <dbReference type="ARBA" id="ARBA00004123"/>
    </source>
</evidence>
<feature type="compositionally biased region" description="Low complexity" evidence="8">
    <location>
        <begin position="15"/>
        <end position="26"/>
    </location>
</feature>
<dbReference type="GO" id="GO:0005674">
    <property type="term" value="C:transcription factor TFIIF complex"/>
    <property type="evidence" value="ECO:0007669"/>
    <property type="project" value="TreeGrafter"/>
</dbReference>
<feature type="region of interest" description="Disordered" evidence="8">
    <location>
        <begin position="130"/>
        <end position="150"/>
    </location>
</feature>
<feature type="compositionally biased region" description="Basic and acidic residues" evidence="8">
    <location>
        <begin position="451"/>
        <end position="465"/>
    </location>
</feature>
<feature type="region of interest" description="Disordered" evidence="8">
    <location>
        <begin position="408"/>
        <end position="600"/>
    </location>
</feature>
<sequence length="658" mass="72752">MSAPQPPPPPGGRPNGASRPAANPLRPNRPKPKPSSIFAPKLNAKPHRPGTVNERVSTKSTSLQQRRRETNGWSEPAPPDVREFPIFTTKKALLDGVRMHLMRMHVDSQAPAVDPTDQAQFARPVTLHRRDPRQPAAARTVKTEEPMREPVDQAEIEAQEQLKAEREAQKAIDQAKIAPVAREPTKPRKKVKEEKTQIFRTHKSEAAKKEAELRYEEALPWHLEDADGTNVWVGQYVSALAHTHVSFHVEGHAMRMLPVEKFYKFVSKPNHKTFSIEEVEQLLDKKKMMPNRWIMMGAGQRQEEQDKKETRDLLGGGRRMIKTESSTFRAASRAEKMEHDDLDVSGDEFQDDDETTTFERNNNDEEEKEAKERIRRDQLGAIAFGEADEREMQKELKELEAEAKQLKEFGKSTKKALIKRDQNRIYASDDSEENPWGSSEESSSSEDEEDDKGKKEEDAEKDKSGSRKASPGKGKPADAGKLKKSQRAGSPAMSESSGNESTRNKKLKAVAGSGKSLNSRAGTPSLQQKAAKRKAQAGAGSGSDGEATAGEMSDGAGPKKKLKLKPGVSSRMGTPTASRAGSPSPPRAGSPSSGPITPAEILALIPDQGILIGELIQPFKNRLGEGPGQMPRSEWLNMVKTVCRYVDGPDGKKRLHKK</sequence>
<dbReference type="InterPro" id="IPR011039">
    <property type="entry name" value="TFIIF_interaction"/>
</dbReference>
<organism evidence="9 10">
    <name type="scientific">Emericellopsis atlantica</name>
    <dbReference type="NCBI Taxonomy" id="2614577"/>
    <lineage>
        <taxon>Eukaryota</taxon>
        <taxon>Fungi</taxon>
        <taxon>Dikarya</taxon>
        <taxon>Ascomycota</taxon>
        <taxon>Pezizomycotina</taxon>
        <taxon>Sordariomycetes</taxon>
        <taxon>Hypocreomycetidae</taxon>
        <taxon>Hypocreales</taxon>
        <taxon>Bionectriaceae</taxon>
        <taxon>Emericellopsis</taxon>
    </lineage>
</organism>
<dbReference type="EMBL" id="MU251265">
    <property type="protein sequence ID" value="KAG9251833.1"/>
    <property type="molecule type" value="Genomic_DNA"/>
</dbReference>
<comment type="caution">
    <text evidence="9">The sequence shown here is derived from an EMBL/GenBank/DDBJ whole genome shotgun (WGS) entry which is preliminary data.</text>
</comment>
<dbReference type="PANTHER" id="PTHR13011">
    <property type="entry name" value="TFIIF-ALPHA"/>
    <property type="match status" value="1"/>
</dbReference>
<keyword evidence="5 7" id="KW-0804">Transcription</keyword>
<gene>
    <name evidence="9" type="ORF">F5Z01DRAFT_662255</name>
</gene>
<name>A0A9P8CLW2_9HYPO</name>
<comment type="subcellular location">
    <subcellularLocation>
        <location evidence="1 7">Nucleus</location>
    </subcellularLocation>
</comment>
<dbReference type="GO" id="GO:0001096">
    <property type="term" value="F:TFIIF-class transcription factor complex binding"/>
    <property type="evidence" value="ECO:0007669"/>
    <property type="project" value="TreeGrafter"/>
</dbReference>
<dbReference type="InterPro" id="IPR008851">
    <property type="entry name" value="TFIIF-alpha"/>
</dbReference>
<feature type="region of interest" description="Disordered" evidence="8">
    <location>
        <begin position="1"/>
        <end position="82"/>
    </location>
</feature>